<evidence type="ECO:0000313" key="2">
    <source>
        <dbReference type="EMBL" id="PIL11695.1"/>
    </source>
</evidence>
<evidence type="ECO:0000256" key="1">
    <source>
        <dbReference type="SAM" id="MobiDB-lite"/>
    </source>
</evidence>
<comment type="caution">
    <text evidence="2">The sequence shown here is derived from an EMBL/GenBank/DDBJ whole genome shotgun (WGS) entry which is preliminary data.</text>
</comment>
<feature type="region of interest" description="Disordered" evidence="1">
    <location>
        <begin position="98"/>
        <end position="161"/>
    </location>
</feature>
<gene>
    <name evidence="2" type="ORF">P775_28775</name>
</gene>
<reference evidence="2 3" key="1">
    <citation type="submission" date="2013-09" db="EMBL/GenBank/DDBJ databases">
        <title>Genome sequencing of Phaeobacter antarcticus sp. nov. SM1211.</title>
        <authorList>
            <person name="Zhang X.-Y."/>
            <person name="Liu C."/>
            <person name="Chen X.-L."/>
            <person name="Xie B.-B."/>
            <person name="Qin Q.-L."/>
            <person name="Rong J.-C."/>
            <person name="Zhang Y.-Z."/>
        </authorList>
    </citation>
    <scope>NUCLEOTIDE SEQUENCE [LARGE SCALE GENOMIC DNA]</scope>
    <source>
        <strain evidence="2 3">SM1211</strain>
    </source>
</reference>
<dbReference type="RefSeq" id="WP_099910742.1">
    <property type="nucleotide sequence ID" value="NZ_AWWI01000063.1"/>
</dbReference>
<dbReference type="Proteomes" id="UP000231259">
    <property type="component" value="Unassembled WGS sequence"/>
</dbReference>
<dbReference type="OrthoDB" id="6039124at2"/>
<accession>A0A2G8QQV2</accession>
<keyword evidence="3" id="KW-1185">Reference proteome</keyword>
<organism evidence="2 3">
    <name type="scientific">Puniceibacterium antarcticum</name>
    <dbReference type="NCBI Taxonomy" id="1206336"/>
    <lineage>
        <taxon>Bacteria</taxon>
        <taxon>Pseudomonadati</taxon>
        <taxon>Pseudomonadota</taxon>
        <taxon>Alphaproteobacteria</taxon>
        <taxon>Rhodobacterales</taxon>
        <taxon>Paracoccaceae</taxon>
        <taxon>Puniceibacterium</taxon>
    </lineage>
</organism>
<dbReference type="EMBL" id="AWWI01000189">
    <property type="protein sequence ID" value="PIL11695.1"/>
    <property type="molecule type" value="Genomic_DNA"/>
</dbReference>
<name>A0A2G8QQV2_9RHOB</name>
<evidence type="ECO:0000313" key="3">
    <source>
        <dbReference type="Proteomes" id="UP000231259"/>
    </source>
</evidence>
<protein>
    <submittedName>
        <fullName evidence="2">Uncharacterized protein</fullName>
    </submittedName>
</protein>
<sequence>MTDEISRQPVEMDLFGNPLEPLRDRRGRPSFKKNKENQDFVAVRAAANWSQERIAEALGCDPKTLRANFSRELSGGALIVEGLCLDVLMRRTREGHVPSLRALQDRMDRTAPPAPKAKGKAQEDQAGKDVPAPIGKKEQRLEGAQKPDAEYGDLYDRIRPQ</sequence>
<feature type="region of interest" description="Disordered" evidence="1">
    <location>
        <begin position="1"/>
        <end position="32"/>
    </location>
</feature>
<proteinExistence type="predicted"/>
<dbReference type="AlphaFoldDB" id="A0A2G8QQV2"/>
<feature type="compositionally biased region" description="Basic and acidic residues" evidence="1">
    <location>
        <begin position="135"/>
        <end position="161"/>
    </location>
</feature>